<evidence type="ECO:0000256" key="7">
    <source>
        <dbReference type="RuleBase" id="RU361194"/>
    </source>
</evidence>
<sequence length="547" mass="63366">MNSSVYEDNDVENTWYQNLGSQIEKNDSKENITSNDNDISMSTLGLDSSATLQKNNFMKDNSVEIVPDYLKQYYYPRSPSPMIMFGEINDNYHVKSPNTHDNGDVVDHNTISDNGGIPLMTYDHYTGMYSTGLISNVTSDGYRYSTDDMEGIEEKEEIQPITQQESAQWLQHDNDINEVKNAESEYMEQKVYAELTNVNNNLHKSDDIPSINSPGVIVHNMGDNNQSMDLEHYRNPNYNYKSNVLMRHFHDFVAKTKYVYNYDAGTINNGLTEMNNFLSHHKAITLMKGHEMLKSNMVRAQQNGSNTMNNHTQSSPEEFQGEDCNSTNFAREVNHDNVHLMDLENFASHFKNSRIKYGFTQGDVGQQLGYIFGGEVSQTTISRFEALNLSYKNMIKQKPYLEEWLKITQKLMMDGKTVDEIMKNKLHGQFANYIKAQHELEKESTSMYEGESNYEDDQKLRPHVTSNIPLNPILKKRRKRTNLDITQREYLNRCFNMEPNPDHQRMEEIALDLGLDKEIVRVWFCNKRQKMRKFSLVSGVIIASRLY</sequence>
<feature type="domain" description="Homeobox" evidence="8">
    <location>
        <begin position="474"/>
        <end position="534"/>
    </location>
</feature>
<evidence type="ECO:0000256" key="1">
    <source>
        <dbReference type="ARBA" id="ARBA00004123"/>
    </source>
</evidence>
<proteinExistence type="inferred from homology"/>
<dbReference type="PANTHER" id="PTHR11636">
    <property type="entry name" value="POU DOMAIN"/>
    <property type="match status" value="1"/>
</dbReference>
<evidence type="ECO:0000256" key="4">
    <source>
        <dbReference type="ARBA" id="ARBA00023242"/>
    </source>
</evidence>
<dbReference type="SUPFAM" id="SSF46689">
    <property type="entry name" value="Homeodomain-like"/>
    <property type="match status" value="1"/>
</dbReference>
<evidence type="ECO:0000256" key="2">
    <source>
        <dbReference type="ARBA" id="ARBA00023125"/>
    </source>
</evidence>
<dbReference type="Gene3D" id="1.10.260.40">
    <property type="entry name" value="lambda repressor-like DNA-binding domains"/>
    <property type="match status" value="1"/>
</dbReference>
<dbReference type="STRING" id="131310.A0A0N4ZNS3"/>
<dbReference type="AlphaFoldDB" id="A0A0N4ZNS3"/>
<dbReference type="SUPFAM" id="SSF47413">
    <property type="entry name" value="lambda repressor-like DNA-binding domains"/>
    <property type="match status" value="1"/>
</dbReference>
<dbReference type="InterPro" id="IPR050255">
    <property type="entry name" value="POU_domain_TF"/>
</dbReference>
<protein>
    <recommendedName>
        <fullName evidence="7">POU domain protein</fullName>
    </recommendedName>
</protein>
<dbReference type="PROSITE" id="PS00027">
    <property type="entry name" value="HOMEOBOX_1"/>
    <property type="match status" value="1"/>
</dbReference>
<dbReference type="PANTHER" id="PTHR11636:SF137">
    <property type="entry name" value="HOMEOBOX PROTEIN CEH-18"/>
    <property type="match status" value="1"/>
</dbReference>
<dbReference type="PRINTS" id="PR00028">
    <property type="entry name" value="POUDOMAIN"/>
</dbReference>
<reference evidence="11" key="1">
    <citation type="submission" date="2017-02" db="UniProtKB">
        <authorList>
            <consortium name="WormBaseParasite"/>
        </authorList>
    </citation>
    <scope>IDENTIFICATION</scope>
</reference>
<dbReference type="InterPro" id="IPR013847">
    <property type="entry name" value="POU"/>
</dbReference>
<keyword evidence="10" id="KW-1185">Reference proteome</keyword>
<dbReference type="Gene3D" id="1.10.10.60">
    <property type="entry name" value="Homeodomain-like"/>
    <property type="match status" value="1"/>
</dbReference>
<comment type="subcellular location">
    <subcellularLocation>
        <location evidence="1 5 6">Nucleus</location>
    </subcellularLocation>
</comment>
<dbReference type="InterPro" id="IPR000327">
    <property type="entry name" value="POU_dom"/>
</dbReference>
<name>A0A0N4ZNS3_PARTI</name>
<evidence type="ECO:0000256" key="3">
    <source>
        <dbReference type="ARBA" id="ARBA00023155"/>
    </source>
</evidence>
<dbReference type="GO" id="GO:0030154">
    <property type="term" value="P:cell differentiation"/>
    <property type="evidence" value="ECO:0007669"/>
    <property type="project" value="UniProtKB-ARBA"/>
</dbReference>
<accession>A0A0N4ZNS3</accession>
<dbReference type="WBParaSite" id="PTRK_0001018600.1">
    <property type="protein sequence ID" value="PTRK_0001018600.1"/>
    <property type="gene ID" value="PTRK_0001018600"/>
</dbReference>
<feature type="domain" description="POU-specific" evidence="9">
    <location>
        <begin position="335"/>
        <end position="409"/>
    </location>
</feature>
<dbReference type="GO" id="GO:0000981">
    <property type="term" value="F:DNA-binding transcription factor activity, RNA polymerase II-specific"/>
    <property type="evidence" value="ECO:0007669"/>
    <property type="project" value="InterPro"/>
</dbReference>
<dbReference type="InterPro" id="IPR017970">
    <property type="entry name" value="Homeobox_CS"/>
</dbReference>
<evidence type="ECO:0000259" key="9">
    <source>
        <dbReference type="PROSITE" id="PS51179"/>
    </source>
</evidence>
<evidence type="ECO:0000313" key="11">
    <source>
        <dbReference type="WBParaSite" id="PTRK_0001018600.1"/>
    </source>
</evidence>
<keyword evidence="3 5" id="KW-0371">Homeobox</keyword>
<dbReference type="Pfam" id="PF00046">
    <property type="entry name" value="Homeodomain"/>
    <property type="match status" value="1"/>
</dbReference>
<dbReference type="PROSITE" id="PS00465">
    <property type="entry name" value="POU_2"/>
    <property type="match status" value="1"/>
</dbReference>
<evidence type="ECO:0000256" key="5">
    <source>
        <dbReference type="PROSITE-ProRule" id="PRU00108"/>
    </source>
</evidence>
<comment type="similarity">
    <text evidence="7">Belongs to the POU transcription factor family.</text>
</comment>
<dbReference type="SMART" id="SM00352">
    <property type="entry name" value="POU"/>
    <property type="match status" value="1"/>
</dbReference>
<dbReference type="CDD" id="cd00086">
    <property type="entry name" value="homeodomain"/>
    <property type="match status" value="1"/>
</dbReference>
<dbReference type="InterPro" id="IPR001356">
    <property type="entry name" value="HD"/>
</dbReference>
<dbReference type="PROSITE" id="PS51179">
    <property type="entry name" value="POU_3"/>
    <property type="match status" value="1"/>
</dbReference>
<dbReference type="Pfam" id="PF00157">
    <property type="entry name" value="Pou"/>
    <property type="match status" value="1"/>
</dbReference>
<keyword evidence="4 5" id="KW-0539">Nucleus</keyword>
<keyword evidence="7" id="KW-0804">Transcription</keyword>
<feature type="DNA-binding region" description="Homeobox" evidence="5">
    <location>
        <begin position="476"/>
        <end position="535"/>
    </location>
</feature>
<dbReference type="InterPro" id="IPR009057">
    <property type="entry name" value="Homeodomain-like_sf"/>
</dbReference>
<dbReference type="PROSITE" id="PS50071">
    <property type="entry name" value="HOMEOBOX_2"/>
    <property type="match status" value="1"/>
</dbReference>
<evidence type="ECO:0000256" key="6">
    <source>
        <dbReference type="RuleBase" id="RU000682"/>
    </source>
</evidence>
<evidence type="ECO:0000259" key="8">
    <source>
        <dbReference type="PROSITE" id="PS50071"/>
    </source>
</evidence>
<dbReference type="Proteomes" id="UP000038045">
    <property type="component" value="Unplaced"/>
</dbReference>
<evidence type="ECO:0000313" key="10">
    <source>
        <dbReference type="Proteomes" id="UP000038045"/>
    </source>
</evidence>
<keyword evidence="2 5" id="KW-0238">DNA-binding</keyword>
<organism evidence="10 11">
    <name type="scientific">Parastrongyloides trichosuri</name>
    <name type="common">Possum-specific nematode worm</name>
    <dbReference type="NCBI Taxonomy" id="131310"/>
    <lineage>
        <taxon>Eukaryota</taxon>
        <taxon>Metazoa</taxon>
        <taxon>Ecdysozoa</taxon>
        <taxon>Nematoda</taxon>
        <taxon>Chromadorea</taxon>
        <taxon>Rhabditida</taxon>
        <taxon>Tylenchina</taxon>
        <taxon>Panagrolaimomorpha</taxon>
        <taxon>Strongyloidoidea</taxon>
        <taxon>Strongyloididae</taxon>
        <taxon>Parastrongyloides</taxon>
    </lineage>
</organism>
<dbReference type="GO" id="GO:0000978">
    <property type="term" value="F:RNA polymerase II cis-regulatory region sequence-specific DNA binding"/>
    <property type="evidence" value="ECO:0007669"/>
    <property type="project" value="TreeGrafter"/>
</dbReference>
<dbReference type="InterPro" id="IPR010982">
    <property type="entry name" value="Lambda_DNA-bd_dom_sf"/>
</dbReference>
<dbReference type="GO" id="GO:0005634">
    <property type="term" value="C:nucleus"/>
    <property type="evidence" value="ECO:0007669"/>
    <property type="project" value="UniProtKB-SubCell"/>
</dbReference>
<dbReference type="SMART" id="SM00389">
    <property type="entry name" value="HOX"/>
    <property type="match status" value="1"/>
</dbReference>